<dbReference type="PANTHER" id="PTHR22572">
    <property type="entry name" value="SUGAR-1-PHOSPHATE GUANYL TRANSFERASE"/>
    <property type="match status" value="1"/>
</dbReference>
<evidence type="ECO:0000259" key="1">
    <source>
        <dbReference type="Pfam" id="PF00483"/>
    </source>
</evidence>
<dbReference type="Pfam" id="PF00483">
    <property type="entry name" value="NTP_transferase"/>
    <property type="match status" value="1"/>
</dbReference>
<dbReference type="RefSeq" id="WP_369058357.1">
    <property type="nucleotide sequence ID" value="NZ_CP158375.1"/>
</dbReference>
<dbReference type="InterPro" id="IPR029044">
    <property type="entry name" value="Nucleotide-diphossugar_trans"/>
</dbReference>
<evidence type="ECO:0000313" key="2">
    <source>
        <dbReference type="EMBL" id="XDO95508.1"/>
    </source>
</evidence>
<protein>
    <submittedName>
        <fullName evidence="2">Sugar phosphate nucleotidyltransferase</fullName>
    </submittedName>
</protein>
<dbReference type="Gene3D" id="3.90.550.10">
    <property type="entry name" value="Spore Coat Polysaccharide Biosynthesis Protein SpsA, Chain A"/>
    <property type="match status" value="1"/>
</dbReference>
<sequence>MKQCVILAGGRGTRLGALSEHLPKPLQPVAGRPFLAHLFAKAALSGISEILLLAGFKAQAVAAFADEEVRRHPNLTASLSVEPQPLGTAGALAHAAPLLDERFLLVNGDTWFDFDWRALTVAEPTAVAVALRHVAVADRYETAQLEGGLITALEPRDAARAEGLINGGVYAMDRRAVLAGETSLEQETLPRLCREGRLAGARFDGAFIDIGVPESLAAAQDLTFPA</sequence>
<reference evidence="2" key="1">
    <citation type="submission" date="2024-06" db="EMBL/GenBank/DDBJ databases">
        <title>Caulobacter inopinatus, sp. nov.</title>
        <authorList>
            <person name="Donachie S.P."/>
        </authorList>
    </citation>
    <scope>NUCLEOTIDE SEQUENCE</scope>
    <source>
        <strain evidence="2">73W</strain>
    </source>
</reference>
<dbReference type="AlphaFoldDB" id="A0AB39KQ87"/>
<name>A0AB39KQ87_9CAUL</name>
<dbReference type="InterPro" id="IPR050486">
    <property type="entry name" value="Mannose-1P_guanyltransferase"/>
</dbReference>
<dbReference type="SUPFAM" id="SSF53448">
    <property type="entry name" value="Nucleotide-diphospho-sugar transferases"/>
    <property type="match status" value="1"/>
</dbReference>
<dbReference type="EMBL" id="CP158375">
    <property type="protein sequence ID" value="XDO95508.1"/>
    <property type="molecule type" value="Genomic_DNA"/>
</dbReference>
<feature type="domain" description="Nucleotidyl transferase" evidence="1">
    <location>
        <begin position="5"/>
        <end position="220"/>
    </location>
</feature>
<proteinExistence type="predicted"/>
<dbReference type="InterPro" id="IPR005835">
    <property type="entry name" value="NTP_transferase_dom"/>
</dbReference>
<gene>
    <name evidence="2" type="ORF">ABOZ73_11865</name>
</gene>
<organism evidence="2">
    <name type="scientific">Caulobacter sp. 73W</name>
    <dbReference type="NCBI Taxonomy" id="3161137"/>
    <lineage>
        <taxon>Bacteria</taxon>
        <taxon>Pseudomonadati</taxon>
        <taxon>Pseudomonadota</taxon>
        <taxon>Alphaproteobacteria</taxon>
        <taxon>Caulobacterales</taxon>
        <taxon>Caulobacteraceae</taxon>
        <taxon>Caulobacter</taxon>
    </lineage>
</organism>
<accession>A0AB39KQ87</accession>